<evidence type="ECO:0000313" key="8">
    <source>
        <dbReference type="Proteomes" id="UP000824890"/>
    </source>
</evidence>
<dbReference type="PANTHER" id="PTHR45700:SF7">
    <property type="entry name" value="HECT-TYPE E3 UBIQUITIN TRANSFERASE"/>
    <property type="match status" value="1"/>
</dbReference>
<organism evidence="7 8">
    <name type="scientific">Brassica napus</name>
    <name type="common">Rape</name>
    <dbReference type="NCBI Taxonomy" id="3708"/>
    <lineage>
        <taxon>Eukaryota</taxon>
        <taxon>Viridiplantae</taxon>
        <taxon>Streptophyta</taxon>
        <taxon>Embryophyta</taxon>
        <taxon>Tracheophyta</taxon>
        <taxon>Spermatophyta</taxon>
        <taxon>Magnoliopsida</taxon>
        <taxon>eudicotyledons</taxon>
        <taxon>Gunneridae</taxon>
        <taxon>Pentapetalae</taxon>
        <taxon>rosids</taxon>
        <taxon>malvids</taxon>
        <taxon>Brassicales</taxon>
        <taxon>Brassicaceae</taxon>
        <taxon>Brassiceae</taxon>
        <taxon>Brassica</taxon>
    </lineage>
</organism>
<evidence type="ECO:0000313" key="7">
    <source>
        <dbReference type="EMBL" id="KAH0904376.1"/>
    </source>
</evidence>
<proteinExistence type="predicted"/>
<dbReference type="PROSITE" id="PS50237">
    <property type="entry name" value="HECT"/>
    <property type="match status" value="1"/>
</dbReference>
<keyword evidence="4 5" id="KW-0833">Ubl conjugation pathway</keyword>
<dbReference type="Gene3D" id="3.30.2410.10">
    <property type="entry name" value="Hect, E3 ligase catalytic domain"/>
    <property type="match status" value="1"/>
</dbReference>
<protein>
    <recommendedName>
        <fullName evidence="2">HECT-type E3 ubiquitin transferase</fullName>
        <ecNumber evidence="2">2.3.2.26</ecNumber>
    </recommendedName>
</protein>
<accession>A0ABQ8BHU6</accession>
<keyword evidence="3" id="KW-0808">Transferase</keyword>
<feature type="domain" description="HECT" evidence="6">
    <location>
        <begin position="739"/>
        <end position="1080"/>
    </location>
</feature>
<dbReference type="Pfam" id="PF00632">
    <property type="entry name" value="HECT"/>
    <property type="match status" value="1"/>
</dbReference>
<feature type="active site" description="Glycyl thioester intermediate" evidence="5">
    <location>
        <position position="1048"/>
    </location>
</feature>
<evidence type="ECO:0000259" key="6">
    <source>
        <dbReference type="PROSITE" id="PS50237"/>
    </source>
</evidence>
<dbReference type="EMBL" id="JAGKQM010000011">
    <property type="protein sequence ID" value="KAH0904376.1"/>
    <property type="molecule type" value="Genomic_DNA"/>
</dbReference>
<dbReference type="InterPro" id="IPR044611">
    <property type="entry name" value="E3A/B/C-like"/>
</dbReference>
<dbReference type="Proteomes" id="UP000824890">
    <property type="component" value="Unassembled WGS sequence"/>
</dbReference>
<dbReference type="CDD" id="cd00078">
    <property type="entry name" value="HECTc"/>
    <property type="match status" value="1"/>
</dbReference>
<dbReference type="SUPFAM" id="SSF56204">
    <property type="entry name" value="Hect, E3 ligase catalytic domain"/>
    <property type="match status" value="1"/>
</dbReference>
<evidence type="ECO:0000256" key="2">
    <source>
        <dbReference type="ARBA" id="ARBA00012485"/>
    </source>
</evidence>
<evidence type="ECO:0000256" key="4">
    <source>
        <dbReference type="ARBA" id="ARBA00022786"/>
    </source>
</evidence>
<gene>
    <name evidence="7" type="ORF">HID58_043879</name>
</gene>
<reference evidence="7 8" key="1">
    <citation type="submission" date="2021-05" db="EMBL/GenBank/DDBJ databases">
        <title>Genome Assembly of Synthetic Allotetraploid Brassica napus Reveals Homoeologous Exchanges between Subgenomes.</title>
        <authorList>
            <person name="Davis J.T."/>
        </authorList>
    </citation>
    <scope>NUCLEOTIDE SEQUENCE [LARGE SCALE GENOMIC DNA]</scope>
    <source>
        <strain evidence="8">cv. Da-Ae</strain>
        <tissue evidence="7">Seedling</tissue>
    </source>
</reference>
<comment type="catalytic activity">
    <reaction evidence="1">
        <text>S-ubiquitinyl-[E2 ubiquitin-conjugating enzyme]-L-cysteine + [acceptor protein]-L-lysine = [E2 ubiquitin-conjugating enzyme]-L-cysteine + N(6)-ubiquitinyl-[acceptor protein]-L-lysine.</text>
        <dbReference type="EC" id="2.3.2.26"/>
    </reaction>
</comment>
<dbReference type="Gene3D" id="3.90.1750.10">
    <property type="entry name" value="Hect, E3 ligase catalytic domains"/>
    <property type="match status" value="1"/>
</dbReference>
<sequence length="1080" mass="123632">MFFSGDPSTRKRVDLGGRSTKEGDARRLLEQTRMERNRRLLQKQHNSAALKIQKFFRGRRSMAIERFKVRRDFCETYGDNCQNVDRHCFEPASSFLPQFLFFFKAQSSGDFVMLVETCRLLRQFAHSCGDILSFFSGLDYSTEHNTVDFRVKKLAFTCIEAIHQNSSVIEFLVLHPYDLSRERLRDQLLVTPEEATISTAILMDAMSLLLDPKLPWVCKIVSYLQKRNIFKLVREIVTTAKEGSRSPTMNGSILSLESVLFLVVPHVGREPCCCPVVDPRWSFSSMILTIPFIWQLFPNLKVVFANPSLSQHYVHQMALCIQKDTHVLPIDTNTEFPGYACLLGNTLEIANVVLSQPECSLDMAIDIASVATFLLETLPPIKSSERESRHSSSEEDDDMLIDDVQELVLNRTLEQQITTNAIDSRFLLQLTNILFHQVSGVTQSYDEDKEALAIGTGSSFLYAAFNILPLERIMTVMAYRTELVAVLWNYMKRCHENQKWSSMPSVLAYLPADSPGWLLPLVVFCPVYKHMLTIVDNEEFYERGKPLSLQDIRLLIIILKQALWQLLWVNPLTQHNSGKSVSNDLSKKNRVDLIQNRVGVVVAELLSQFQDWNNRQQFTSSTDFQADTVREYFITQVTTSLRFCYSGRYKSQLHTDAGSFPDSVYKQSQNIHSEWLLGHVYLVMDCHLLDLRNLGVLISTQLATARQSHGSEEMFAGNRFRIRRDHILDDAYNQMSALSEDDLRGPIRVTFVNELGVEEAGIDGGGIFKDFMEKITLAAFDVQYGLFKETADHMLYPNPGSGMIHGQHLHFFHFLGSLLAKAMFEGILVDIPFATFFVSKLKQKYNYLNDLPSLDPELYRHLIFLKRYKGDISDLELYFVILNNEYGERTEEELLPGGKDMRVTNKNVITFIHLVSNHRLNFQIRQQSSHFLRGFQQLIPREWIDMFNEHELQVLISGSADSLDIDDLRENTNYSGGYNAGHYVIDMFWEVMKSFSTENQKKFLKFVTGCSRGPLLGFKYLEPAFCIQRAGGSVSNEAVDRLPTSATCMNLLKLPPYQSKEQLETKLMYAISAEAGFDLS</sequence>
<dbReference type="PANTHER" id="PTHR45700">
    <property type="entry name" value="UBIQUITIN-PROTEIN LIGASE E3C"/>
    <property type="match status" value="1"/>
</dbReference>
<dbReference type="Gene3D" id="3.30.2160.10">
    <property type="entry name" value="Hect, E3 ligase catalytic domain"/>
    <property type="match status" value="1"/>
</dbReference>
<evidence type="ECO:0000256" key="5">
    <source>
        <dbReference type="PROSITE-ProRule" id="PRU00104"/>
    </source>
</evidence>
<dbReference type="InterPro" id="IPR035983">
    <property type="entry name" value="Hect_E3_ubiquitin_ligase"/>
</dbReference>
<dbReference type="SMART" id="SM00119">
    <property type="entry name" value="HECTc"/>
    <property type="match status" value="1"/>
</dbReference>
<evidence type="ECO:0000256" key="3">
    <source>
        <dbReference type="ARBA" id="ARBA00022679"/>
    </source>
</evidence>
<dbReference type="InterPro" id="IPR000569">
    <property type="entry name" value="HECT_dom"/>
</dbReference>
<dbReference type="EC" id="2.3.2.26" evidence="2"/>
<comment type="caution">
    <text evidence="7">The sequence shown here is derived from an EMBL/GenBank/DDBJ whole genome shotgun (WGS) entry which is preliminary data.</text>
</comment>
<keyword evidence="8" id="KW-1185">Reference proteome</keyword>
<evidence type="ECO:0000256" key="1">
    <source>
        <dbReference type="ARBA" id="ARBA00000885"/>
    </source>
</evidence>
<name>A0ABQ8BHU6_BRANA</name>